<comment type="caution">
    <text evidence="2">The sequence shown here is derived from an EMBL/GenBank/DDBJ whole genome shotgun (WGS) entry which is preliminary data.</text>
</comment>
<keyword evidence="1" id="KW-0812">Transmembrane</keyword>
<evidence type="ECO:0000313" key="2">
    <source>
        <dbReference type="EMBL" id="MDN3612577.1"/>
    </source>
</evidence>
<dbReference type="PANTHER" id="PTHR34980:SF2">
    <property type="entry name" value="INNER MEMBRANE PROTEIN YHAH-RELATED"/>
    <property type="match status" value="1"/>
</dbReference>
<evidence type="ECO:0000313" key="3">
    <source>
        <dbReference type="Proteomes" id="UP001238540"/>
    </source>
</evidence>
<dbReference type="PANTHER" id="PTHR34980">
    <property type="entry name" value="INNER MEMBRANE PROTEIN-RELATED-RELATED"/>
    <property type="match status" value="1"/>
</dbReference>
<dbReference type="RefSeq" id="WP_076589155.1">
    <property type="nucleotide sequence ID" value="NZ_JABEYA020000006.1"/>
</dbReference>
<keyword evidence="1" id="KW-1133">Transmembrane helix</keyword>
<dbReference type="Pfam" id="PF05656">
    <property type="entry name" value="DUF805"/>
    <property type="match status" value="1"/>
</dbReference>
<feature type="transmembrane region" description="Helical" evidence="1">
    <location>
        <begin position="48"/>
        <end position="66"/>
    </location>
</feature>
<dbReference type="EMBL" id="JAUFQC010000027">
    <property type="protein sequence ID" value="MDN3612577.1"/>
    <property type="molecule type" value="Genomic_DNA"/>
</dbReference>
<protein>
    <submittedName>
        <fullName evidence="2">DUF805 domain-containing protein</fullName>
    </submittedName>
</protein>
<feature type="transmembrane region" description="Helical" evidence="1">
    <location>
        <begin position="78"/>
        <end position="98"/>
    </location>
</feature>
<keyword evidence="1" id="KW-0472">Membrane</keyword>
<sequence>MLFYFLAWKRSLDFSGHSSRKEFWVFILGHALVTIGCITADIMMDMVIWFGIIYDVVSVIPMLSAIVRRLHDIGKSGYWGWVFFIPLFGPFLLIYWLVQPTNTQINGETFV</sequence>
<gene>
    <name evidence="2" type="ORF">QWZ16_23540</name>
</gene>
<proteinExistence type="predicted"/>
<reference evidence="3" key="1">
    <citation type="journal article" date="2019" name="Int. J. Syst. Evol. Microbiol.">
        <title>The Global Catalogue of Microorganisms (GCM) 10K type strain sequencing project: providing services to taxonomists for standard genome sequencing and annotation.</title>
        <authorList>
            <consortium name="The Broad Institute Genomics Platform"/>
            <consortium name="The Broad Institute Genome Sequencing Center for Infectious Disease"/>
            <person name="Wu L."/>
            <person name="Ma J."/>
        </authorList>
    </citation>
    <scope>NUCLEOTIDE SEQUENCE [LARGE SCALE GENOMIC DNA]</scope>
    <source>
        <strain evidence="3">CECT 7398</strain>
    </source>
</reference>
<dbReference type="InterPro" id="IPR008523">
    <property type="entry name" value="DUF805"/>
</dbReference>
<name>A0ABT8C2L2_9VIBR</name>
<dbReference type="Proteomes" id="UP001238540">
    <property type="component" value="Unassembled WGS sequence"/>
</dbReference>
<evidence type="ECO:0000256" key="1">
    <source>
        <dbReference type="SAM" id="Phobius"/>
    </source>
</evidence>
<keyword evidence="3" id="KW-1185">Reference proteome</keyword>
<organism evidence="2 3">
    <name type="scientific">Vibrio ostreicida</name>
    <dbReference type="NCBI Taxonomy" id="526588"/>
    <lineage>
        <taxon>Bacteria</taxon>
        <taxon>Pseudomonadati</taxon>
        <taxon>Pseudomonadota</taxon>
        <taxon>Gammaproteobacteria</taxon>
        <taxon>Vibrionales</taxon>
        <taxon>Vibrionaceae</taxon>
        <taxon>Vibrio</taxon>
    </lineage>
</organism>
<feature type="transmembrane region" description="Helical" evidence="1">
    <location>
        <begin position="23"/>
        <end position="42"/>
    </location>
</feature>
<accession>A0ABT8C2L2</accession>